<dbReference type="EMBL" id="OZ021740">
    <property type="protein sequence ID" value="CAK9324557.1"/>
    <property type="molecule type" value="Genomic_DNA"/>
</dbReference>
<reference evidence="1 2" key="1">
    <citation type="submission" date="2024-03" db="EMBL/GenBank/DDBJ databases">
        <authorList>
            <person name="Gkanogiannis A."/>
            <person name="Becerra Lopez-Lavalle L."/>
        </authorList>
    </citation>
    <scope>NUCLEOTIDE SEQUENCE [LARGE SCALE GENOMIC DNA]</scope>
</reference>
<protein>
    <submittedName>
        <fullName evidence="1">Uncharacterized protein</fullName>
    </submittedName>
</protein>
<dbReference type="Proteomes" id="UP001642487">
    <property type="component" value="Chromosome 6"/>
</dbReference>
<proteinExistence type="predicted"/>
<evidence type="ECO:0000313" key="2">
    <source>
        <dbReference type="Proteomes" id="UP001642487"/>
    </source>
</evidence>
<gene>
    <name evidence="1" type="ORF">CITCOLO1_LOCUS16795</name>
</gene>
<sequence>MQMRSDVGFNTHLSSLNIVRFSLQFGYSLQALHLYERVEFKVFIFPRNFKITVVLGCKHFDIFDHKKNKLLVRPICCLFPSFPFPLTKFETEWLKPGRIEDCKLSQNSAGQRTK</sequence>
<name>A0ABP0YVJ3_9ROSI</name>
<organism evidence="1 2">
    <name type="scientific">Citrullus colocynthis</name>
    <name type="common">colocynth</name>
    <dbReference type="NCBI Taxonomy" id="252529"/>
    <lineage>
        <taxon>Eukaryota</taxon>
        <taxon>Viridiplantae</taxon>
        <taxon>Streptophyta</taxon>
        <taxon>Embryophyta</taxon>
        <taxon>Tracheophyta</taxon>
        <taxon>Spermatophyta</taxon>
        <taxon>Magnoliopsida</taxon>
        <taxon>eudicotyledons</taxon>
        <taxon>Gunneridae</taxon>
        <taxon>Pentapetalae</taxon>
        <taxon>rosids</taxon>
        <taxon>fabids</taxon>
        <taxon>Cucurbitales</taxon>
        <taxon>Cucurbitaceae</taxon>
        <taxon>Benincaseae</taxon>
        <taxon>Citrullus</taxon>
    </lineage>
</organism>
<evidence type="ECO:0000313" key="1">
    <source>
        <dbReference type="EMBL" id="CAK9324557.1"/>
    </source>
</evidence>
<accession>A0ABP0YVJ3</accession>
<keyword evidence="2" id="KW-1185">Reference proteome</keyword>